<reference evidence="4" key="1">
    <citation type="submission" date="2018-05" db="EMBL/GenBank/DDBJ databases">
        <authorList>
            <person name="Deangelis K."/>
            <person name="Huntemann M."/>
            <person name="Clum A."/>
            <person name="Pillay M."/>
            <person name="Palaniappan K."/>
            <person name="Varghese N."/>
            <person name="Mikhailova N."/>
            <person name="Stamatis D."/>
            <person name="Reddy T."/>
            <person name="Daum C."/>
            <person name="Shapiro N."/>
            <person name="Ivanova N."/>
            <person name="Kyrpides N."/>
            <person name="Woyke T."/>
        </authorList>
    </citation>
    <scope>NUCLEOTIDE SEQUENCE [LARGE SCALE GENOMIC DNA]</scope>
    <source>
        <strain evidence="4">GAS496</strain>
    </source>
</reference>
<proteinExistence type="predicted"/>
<reference evidence="3 4" key="2">
    <citation type="submission" date="2018-06" db="EMBL/GenBank/DDBJ databases">
        <title>Sequencing of bacterial isolates from soil warming experiment in Harvard Forest, Massachusetts, USA.</title>
        <authorList>
            <person name="Deangelis K.PhD."/>
        </authorList>
    </citation>
    <scope>NUCLEOTIDE SEQUENCE [LARGE SCALE GENOMIC DNA]</scope>
    <source>
        <strain evidence="3 4">GAS496</strain>
    </source>
</reference>
<evidence type="ECO:0000256" key="1">
    <source>
        <dbReference type="SAM" id="SignalP"/>
    </source>
</evidence>
<dbReference type="EMBL" id="QJJU01000015">
    <property type="protein sequence ID" value="PXX05957.1"/>
    <property type="molecule type" value="Genomic_DNA"/>
</dbReference>
<keyword evidence="1" id="KW-0732">Signal</keyword>
<sequence length="139" mass="14079">MNKAKRNLTVTLVGIATAVTVATPAHADPLTDNNFLGALTNAGVGYNDPSSTQQLGQSICPMLVQPGQNMASIYSTVSNNGISPAMASFFTGIAISMYCPQMMGSIGNGTFLNSLQGLQGIPGLSGIPGMPGTSGIPGM</sequence>
<comment type="caution">
    <text evidence="3">The sequence shown here is derived from an EMBL/GenBank/DDBJ whole genome shotgun (WGS) entry which is preliminary data.</text>
</comment>
<evidence type="ECO:0000313" key="3">
    <source>
        <dbReference type="EMBL" id="PXX05957.1"/>
    </source>
</evidence>
<evidence type="ECO:0000313" key="4">
    <source>
        <dbReference type="Proteomes" id="UP000247781"/>
    </source>
</evidence>
<protein>
    <submittedName>
        <fullName evidence="3">Uncharacterized protein DUF732</fullName>
    </submittedName>
</protein>
<evidence type="ECO:0000259" key="2">
    <source>
        <dbReference type="Pfam" id="PF05305"/>
    </source>
</evidence>
<feature type="domain" description="DUF732" evidence="2">
    <location>
        <begin position="32"/>
        <end position="101"/>
    </location>
</feature>
<dbReference type="Proteomes" id="UP000247781">
    <property type="component" value="Unassembled WGS sequence"/>
</dbReference>
<accession>A0A318HCM9</accession>
<organism evidence="3 4">
    <name type="scientific">Mycolicibacterium moriokaense</name>
    <dbReference type="NCBI Taxonomy" id="39691"/>
    <lineage>
        <taxon>Bacteria</taxon>
        <taxon>Bacillati</taxon>
        <taxon>Actinomycetota</taxon>
        <taxon>Actinomycetes</taxon>
        <taxon>Mycobacteriales</taxon>
        <taxon>Mycobacteriaceae</taxon>
        <taxon>Mycolicibacterium</taxon>
    </lineage>
</organism>
<dbReference type="Pfam" id="PF05305">
    <property type="entry name" value="DUF732"/>
    <property type="match status" value="1"/>
</dbReference>
<name>A0A318HCM9_9MYCO</name>
<dbReference type="InterPro" id="IPR007969">
    <property type="entry name" value="DUF732"/>
</dbReference>
<keyword evidence="4" id="KW-1185">Reference proteome</keyword>
<feature type="chain" id="PRO_5016434061" evidence="1">
    <location>
        <begin position="28"/>
        <end position="139"/>
    </location>
</feature>
<gene>
    <name evidence="3" type="ORF">C8E89_1152</name>
</gene>
<feature type="signal peptide" evidence="1">
    <location>
        <begin position="1"/>
        <end position="27"/>
    </location>
</feature>
<dbReference type="AlphaFoldDB" id="A0A318HCM9"/>